<dbReference type="InterPro" id="IPR025668">
    <property type="entry name" value="Tnp_DDE_dom"/>
</dbReference>
<dbReference type="Pfam" id="PF05598">
    <property type="entry name" value="DUF772"/>
    <property type="match status" value="1"/>
</dbReference>
<dbReference type="Pfam" id="PF13751">
    <property type="entry name" value="DDE_Tnp_1_6"/>
    <property type="match status" value="1"/>
</dbReference>
<feature type="domain" description="Transposase DDE" evidence="2">
    <location>
        <begin position="405"/>
        <end position="530"/>
    </location>
</feature>
<dbReference type="Proteomes" id="UP000011205">
    <property type="component" value="Unassembled WGS sequence"/>
</dbReference>
<dbReference type="EMBL" id="AMLP01000298">
    <property type="protein sequence ID" value="ELS50228.1"/>
    <property type="molecule type" value="Genomic_DNA"/>
</dbReference>
<gene>
    <name evidence="3" type="ORF">STVIR_8812</name>
</gene>
<feature type="domain" description="Transposase InsH N-terminal" evidence="1">
    <location>
        <begin position="26"/>
        <end position="118"/>
    </location>
</feature>
<evidence type="ECO:0000259" key="1">
    <source>
        <dbReference type="Pfam" id="PF05598"/>
    </source>
</evidence>
<name>L8P281_STRVR</name>
<evidence type="ECO:0000313" key="4">
    <source>
        <dbReference type="Proteomes" id="UP000011205"/>
    </source>
</evidence>
<dbReference type="PATRIC" id="fig|1160705.3.peg.8707"/>
<comment type="caution">
    <text evidence="3">The sequence shown here is derived from an EMBL/GenBank/DDBJ whole genome shotgun (WGS) entry which is preliminary data.</text>
</comment>
<dbReference type="PANTHER" id="PTHR35604:SF2">
    <property type="entry name" value="TRANSPOSASE INSH FOR INSERTION SEQUENCE ELEMENT IS5A-RELATED"/>
    <property type="match status" value="1"/>
</dbReference>
<dbReference type="InterPro" id="IPR008490">
    <property type="entry name" value="Transposase_InsH_N"/>
</dbReference>
<organism evidence="3 4">
    <name type="scientific">Streptomyces viridochromogenes Tue57</name>
    <dbReference type="NCBI Taxonomy" id="1160705"/>
    <lineage>
        <taxon>Bacteria</taxon>
        <taxon>Bacillati</taxon>
        <taxon>Actinomycetota</taxon>
        <taxon>Actinomycetes</taxon>
        <taxon>Kitasatosporales</taxon>
        <taxon>Streptomycetaceae</taxon>
        <taxon>Streptomyces</taxon>
    </lineage>
</organism>
<dbReference type="PANTHER" id="PTHR35604">
    <property type="entry name" value="TRANSPOSASE INSH FOR INSERTION SEQUENCE ELEMENT IS5A-RELATED"/>
    <property type="match status" value="1"/>
</dbReference>
<dbReference type="AlphaFoldDB" id="L8P281"/>
<reference evidence="3 4" key="1">
    <citation type="journal article" date="2013" name="Genome Announc.">
        <title>Draft Genome Sequence of Streptomyces viridochromogenes Strain Tu57, Producer of Avilamycin.</title>
        <authorList>
            <person name="Gruning B.A."/>
            <person name="Erxleben A."/>
            <person name="Hahnlein A."/>
            <person name="Gunther S."/>
        </authorList>
    </citation>
    <scope>NUCLEOTIDE SEQUENCE [LARGE SCALE GENOMIC DNA]</scope>
    <source>
        <strain evidence="3 4">Tue57</strain>
    </source>
</reference>
<sequence>MGWVRMSMQPKGSGEIPAETVRVARAAFPKGSLAIRVRDELGLLFKDEEFVDLFPVRGRPAWSPGRLALVLVLQFVEGLTDRQAAEAVRARIDFKYALGLQLDDPGFDFSVLSEFRDRLVEAGAERRVLDGILAAAREKGLLKTAGRARTDATHVLSSVRELSWLEMVAETLRSALNALAQAAPDWLVGVAEPDWFRHYATRAEDSRFPKARAKRDEVGLRVGRDGMRLLEAVFAADAPAGLGILAEVETLRKIWVQHFHLVEGEVRRRDPKDRPPGALRLVTPYDTEARGSVKRDTLWDGYKVHLTETCEPGAPNLITNVATTVATVHDSVTVPQIHDSLAERDCLPGEHWVDAGYPTAGQVVTARREHGVVLHGPMAASTAASADGPFGQDAFTIDWDHERVTCPNGVVSTQWAERRSQQGLPVIRVRFSPADCRPCPHLRDCVNSPTAQRRELNLRQGRDEHETVRTARAEQRTDTWKERYKIRAGVEGTISQAVGRCGLRRSRYSGLAKTSLQHQLTGAAINLARIDAHITGQPRARTRTSHFAALRPADQTVDGAK</sequence>
<protein>
    <recommendedName>
        <fullName evidence="5">Transposase</fullName>
    </recommendedName>
</protein>
<evidence type="ECO:0000313" key="3">
    <source>
        <dbReference type="EMBL" id="ELS50228.1"/>
    </source>
</evidence>
<accession>L8P281</accession>
<dbReference type="InterPro" id="IPR047629">
    <property type="entry name" value="IS1182_transpos"/>
</dbReference>
<dbReference type="NCBIfam" id="NF033551">
    <property type="entry name" value="transpos_IS1182"/>
    <property type="match status" value="1"/>
</dbReference>
<evidence type="ECO:0008006" key="5">
    <source>
        <dbReference type="Google" id="ProtNLM"/>
    </source>
</evidence>
<proteinExistence type="predicted"/>
<evidence type="ECO:0000259" key="2">
    <source>
        <dbReference type="Pfam" id="PF13751"/>
    </source>
</evidence>